<comment type="subcellular location">
    <subcellularLocation>
        <location evidence="6">Cell membrane</location>
        <topology evidence="6">Multi-pass membrane protein</topology>
    </subcellularLocation>
    <subcellularLocation>
        <location evidence="1">Membrane</location>
        <topology evidence="1">Multi-pass membrane protein</topology>
    </subcellularLocation>
</comment>
<sequence length="118" mass="11772">MGVRALGYPAWLVYLGLPAMLAITVVTAAPAVGATLPLALLVGPAATALLWTRRAVPATVLGGLLGAFAAVTGLELSLHFRLAASATVAVVCGGLFLVTVAAARTRGGDRPVSVPRGT</sequence>
<dbReference type="GO" id="GO:0010043">
    <property type="term" value="P:response to zinc ion"/>
    <property type="evidence" value="ECO:0007669"/>
    <property type="project" value="TreeGrafter"/>
</dbReference>
<proteinExistence type="inferred from homology"/>
<keyword evidence="6" id="KW-0813">Transport</keyword>
<protein>
    <submittedName>
        <fullName evidence="8">ABC transporter family protein</fullName>
    </submittedName>
</protein>
<organism evidence="8 9">
    <name type="scientific">Actinoallomurus bryophytorum</name>
    <dbReference type="NCBI Taxonomy" id="1490222"/>
    <lineage>
        <taxon>Bacteria</taxon>
        <taxon>Bacillati</taxon>
        <taxon>Actinomycetota</taxon>
        <taxon>Actinomycetes</taxon>
        <taxon>Streptosporangiales</taxon>
        <taxon>Thermomonosporaceae</taxon>
        <taxon>Actinoallomurus</taxon>
    </lineage>
</organism>
<reference evidence="8 9" key="1">
    <citation type="submission" date="2019-06" db="EMBL/GenBank/DDBJ databases">
        <title>Sequencing the genomes of 1000 actinobacteria strains.</title>
        <authorList>
            <person name="Klenk H.-P."/>
        </authorList>
    </citation>
    <scope>NUCLEOTIDE SEQUENCE [LARGE SCALE GENOMIC DNA]</scope>
    <source>
        <strain evidence="8 9">DSM 102200</strain>
    </source>
</reference>
<dbReference type="GO" id="GO:0055085">
    <property type="term" value="P:transmembrane transport"/>
    <property type="evidence" value="ECO:0007669"/>
    <property type="project" value="InterPro"/>
</dbReference>
<dbReference type="InterPro" id="IPR037294">
    <property type="entry name" value="ABC_BtuC-like"/>
</dbReference>
<evidence type="ECO:0000256" key="7">
    <source>
        <dbReference type="SAM" id="Phobius"/>
    </source>
</evidence>
<evidence type="ECO:0000256" key="4">
    <source>
        <dbReference type="ARBA" id="ARBA00022989"/>
    </source>
</evidence>
<dbReference type="GO" id="GO:0043190">
    <property type="term" value="C:ATP-binding cassette (ABC) transporter complex"/>
    <property type="evidence" value="ECO:0007669"/>
    <property type="project" value="InterPro"/>
</dbReference>
<evidence type="ECO:0000313" key="8">
    <source>
        <dbReference type="EMBL" id="TQL96736.1"/>
    </source>
</evidence>
<keyword evidence="5 7" id="KW-0472">Membrane</keyword>
<name>A0A543CI17_9ACTN</name>
<evidence type="ECO:0000256" key="6">
    <source>
        <dbReference type="RuleBase" id="RU003943"/>
    </source>
</evidence>
<evidence type="ECO:0000256" key="3">
    <source>
        <dbReference type="ARBA" id="ARBA00022692"/>
    </source>
</evidence>
<evidence type="ECO:0000313" key="9">
    <source>
        <dbReference type="Proteomes" id="UP000316096"/>
    </source>
</evidence>
<comment type="similarity">
    <text evidence="2 6">Belongs to the ABC-3 integral membrane protein family.</text>
</comment>
<dbReference type="SUPFAM" id="SSF81345">
    <property type="entry name" value="ABC transporter involved in vitamin B12 uptake, BtuC"/>
    <property type="match status" value="1"/>
</dbReference>
<dbReference type="EMBL" id="VFOZ01000001">
    <property type="protein sequence ID" value="TQL96736.1"/>
    <property type="molecule type" value="Genomic_DNA"/>
</dbReference>
<dbReference type="Proteomes" id="UP000316096">
    <property type="component" value="Unassembled WGS sequence"/>
</dbReference>
<feature type="transmembrane region" description="Helical" evidence="7">
    <location>
        <begin position="12"/>
        <end position="43"/>
    </location>
</feature>
<dbReference type="AlphaFoldDB" id="A0A543CI17"/>
<feature type="transmembrane region" description="Helical" evidence="7">
    <location>
        <begin position="80"/>
        <end position="103"/>
    </location>
</feature>
<dbReference type="PANTHER" id="PTHR30477:SF13">
    <property type="entry name" value="IRON TRANSPORT SYSTEM MEMBRANE PROTEIN HI_0360-RELATED"/>
    <property type="match status" value="1"/>
</dbReference>
<dbReference type="PANTHER" id="PTHR30477">
    <property type="entry name" value="ABC-TRANSPORTER METAL-BINDING PROTEIN"/>
    <property type="match status" value="1"/>
</dbReference>
<gene>
    <name evidence="8" type="ORF">FB559_2287</name>
</gene>
<comment type="caution">
    <text evidence="8">The sequence shown here is derived from an EMBL/GenBank/DDBJ whole genome shotgun (WGS) entry which is preliminary data.</text>
</comment>
<dbReference type="InterPro" id="IPR001626">
    <property type="entry name" value="ABC_TroCD"/>
</dbReference>
<evidence type="ECO:0000256" key="2">
    <source>
        <dbReference type="ARBA" id="ARBA00008034"/>
    </source>
</evidence>
<keyword evidence="3 6" id="KW-0812">Transmembrane</keyword>
<accession>A0A543CI17</accession>
<keyword evidence="9" id="KW-1185">Reference proteome</keyword>
<feature type="transmembrane region" description="Helical" evidence="7">
    <location>
        <begin position="55"/>
        <end position="74"/>
    </location>
</feature>
<dbReference type="Pfam" id="PF00950">
    <property type="entry name" value="ABC-3"/>
    <property type="match status" value="1"/>
</dbReference>
<evidence type="ECO:0000256" key="5">
    <source>
        <dbReference type="ARBA" id="ARBA00023136"/>
    </source>
</evidence>
<keyword evidence="4 7" id="KW-1133">Transmembrane helix</keyword>
<evidence type="ECO:0000256" key="1">
    <source>
        <dbReference type="ARBA" id="ARBA00004141"/>
    </source>
</evidence>